<evidence type="ECO:0000313" key="4">
    <source>
        <dbReference type="Proteomes" id="UP000234271"/>
    </source>
</evidence>
<organism evidence="3 4">
    <name type="scientific">Beggiatoa leptomitoformis</name>
    <dbReference type="NCBI Taxonomy" id="288004"/>
    <lineage>
        <taxon>Bacteria</taxon>
        <taxon>Pseudomonadati</taxon>
        <taxon>Pseudomonadota</taxon>
        <taxon>Gammaproteobacteria</taxon>
        <taxon>Thiotrichales</taxon>
        <taxon>Thiotrichaceae</taxon>
        <taxon>Beggiatoa</taxon>
    </lineage>
</organism>
<dbReference type="InterPro" id="IPR041215">
    <property type="entry name" value="FlgO_dom"/>
</dbReference>
<sequence length="192" mass="21448">MQFKWLYLILFALTGCAEYTAFGDCAHRVHTSECTSTQRQQRDADLVATSYAAADELLQYHTNNVQPNKCLLVTTIADINNLHNSTPLGRLIGEQLSVRFTQKGYFVREVKLQDPLALISAEGEFALARDVQTICTNGQGNVVTGTYAVGENMVFITLKLLSFRDSQVLAAHAYSLPLGENTMRLLKEPSWW</sequence>
<dbReference type="AlphaFoldDB" id="A0A2N9YGV9"/>
<dbReference type="STRING" id="288004.AL038_09880"/>
<reference evidence="4" key="1">
    <citation type="submission" date="2016-12" db="EMBL/GenBank/DDBJ databases">
        <title>Complete Genome Sequence of Beggiatoa leptomitiformis D-401.</title>
        <authorList>
            <person name="Fomenkov A."/>
            <person name="Vincze T."/>
            <person name="Grabovich M."/>
            <person name="Anton B.P."/>
            <person name="Dubinina G."/>
            <person name="Orlova M."/>
            <person name="Belousova E."/>
            <person name="Roberts R.J."/>
        </authorList>
    </citation>
    <scope>NUCLEOTIDE SEQUENCE [LARGE SCALE GENOMIC DNA]</scope>
    <source>
        <strain evidence="4">D-401</strain>
    </source>
</reference>
<feature type="chain" id="PRO_5014906100" description="FlgO domain-containing protein" evidence="1">
    <location>
        <begin position="18"/>
        <end position="192"/>
    </location>
</feature>
<dbReference type="Pfam" id="PF17680">
    <property type="entry name" value="FlgO"/>
    <property type="match status" value="1"/>
</dbReference>
<proteinExistence type="predicted"/>
<keyword evidence="4" id="KW-1185">Reference proteome</keyword>
<dbReference type="EMBL" id="CP018889">
    <property type="protein sequence ID" value="AUI69762.1"/>
    <property type="molecule type" value="Genomic_DNA"/>
</dbReference>
<dbReference type="KEGG" id="blep:AL038_09880"/>
<protein>
    <recommendedName>
        <fullName evidence="2">FlgO domain-containing protein</fullName>
    </recommendedName>
</protein>
<feature type="signal peptide" evidence="1">
    <location>
        <begin position="1"/>
        <end position="17"/>
    </location>
</feature>
<evidence type="ECO:0000313" key="3">
    <source>
        <dbReference type="EMBL" id="AUI69762.1"/>
    </source>
</evidence>
<name>A0A2N9YGV9_9GAMM</name>
<dbReference type="PROSITE" id="PS51257">
    <property type="entry name" value="PROKAR_LIPOPROTEIN"/>
    <property type="match status" value="1"/>
</dbReference>
<evidence type="ECO:0000259" key="2">
    <source>
        <dbReference type="Pfam" id="PF17680"/>
    </source>
</evidence>
<dbReference type="OrthoDB" id="5625222at2"/>
<dbReference type="PIRSF" id="PIRSF028688">
    <property type="entry name" value="UCP_imp_028688"/>
    <property type="match status" value="1"/>
</dbReference>
<accession>A0A2N9YGV9</accession>
<dbReference type="InterPro" id="IPR014549">
    <property type="entry name" value="FlgO"/>
</dbReference>
<feature type="domain" description="FlgO" evidence="2">
    <location>
        <begin position="51"/>
        <end position="179"/>
    </location>
</feature>
<keyword evidence="1" id="KW-0732">Signal</keyword>
<gene>
    <name evidence="3" type="ORF">BLE401_14400</name>
</gene>
<dbReference type="RefSeq" id="WP_062152384.1">
    <property type="nucleotide sequence ID" value="NZ_CP012373.2"/>
</dbReference>
<dbReference type="Proteomes" id="UP000234271">
    <property type="component" value="Chromosome"/>
</dbReference>
<evidence type="ECO:0000256" key="1">
    <source>
        <dbReference type="SAM" id="SignalP"/>
    </source>
</evidence>